<proteinExistence type="predicted"/>
<name>A0A6J5KHZ7_9CAUD</name>
<protein>
    <submittedName>
        <fullName evidence="1">Uncharacterized protein</fullName>
    </submittedName>
</protein>
<accession>A0A6J5KHZ7</accession>
<dbReference type="EMBL" id="LR796135">
    <property type="protein sequence ID" value="CAB4120772.1"/>
    <property type="molecule type" value="Genomic_DNA"/>
</dbReference>
<dbReference type="Gene3D" id="6.10.140.940">
    <property type="match status" value="1"/>
</dbReference>
<evidence type="ECO:0000313" key="1">
    <source>
        <dbReference type="EMBL" id="CAB4120772.1"/>
    </source>
</evidence>
<reference evidence="1" key="1">
    <citation type="submission" date="2020-04" db="EMBL/GenBank/DDBJ databases">
        <authorList>
            <person name="Chiriac C."/>
            <person name="Salcher M."/>
            <person name="Ghai R."/>
            <person name="Kavagutti S V."/>
        </authorList>
    </citation>
    <scope>NUCLEOTIDE SEQUENCE</scope>
</reference>
<sequence length="31" mass="3271">MTADSTSATLSQLAQRVKAIDDALRAHGLND</sequence>
<gene>
    <name evidence="1" type="ORF">UFOVP5_9</name>
</gene>
<organism evidence="1">
    <name type="scientific">uncultured Caudovirales phage</name>
    <dbReference type="NCBI Taxonomy" id="2100421"/>
    <lineage>
        <taxon>Viruses</taxon>
        <taxon>Duplodnaviria</taxon>
        <taxon>Heunggongvirae</taxon>
        <taxon>Uroviricota</taxon>
        <taxon>Caudoviricetes</taxon>
        <taxon>Peduoviridae</taxon>
        <taxon>Maltschvirus</taxon>
        <taxon>Maltschvirus maltsch</taxon>
    </lineage>
</organism>